<dbReference type="RefSeq" id="WP_044431475.1">
    <property type="nucleotide sequence ID" value="NZ_BJYZ01000061.1"/>
</dbReference>
<name>A0A512E2Z3_9PROT</name>
<feature type="transmembrane region" description="Helical" evidence="2">
    <location>
        <begin position="60"/>
        <end position="83"/>
    </location>
</feature>
<evidence type="ECO:0000313" key="3">
    <source>
        <dbReference type="EMBL" id="GEO43077.1"/>
    </source>
</evidence>
<feature type="region of interest" description="Disordered" evidence="1">
    <location>
        <begin position="1"/>
        <end position="52"/>
    </location>
</feature>
<protein>
    <submittedName>
        <fullName evidence="3">Uncharacterized protein</fullName>
    </submittedName>
</protein>
<organism evidence="3 4">
    <name type="scientific">Skermanella aerolata</name>
    <dbReference type="NCBI Taxonomy" id="393310"/>
    <lineage>
        <taxon>Bacteria</taxon>
        <taxon>Pseudomonadati</taxon>
        <taxon>Pseudomonadota</taxon>
        <taxon>Alphaproteobacteria</taxon>
        <taxon>Rhodospirillales</taxon>
        <taxon>Azospirillaceae</taxon>
        <taxon>Skermanella</taxon>
    </lineage>
</organism>
<keyword evidence="2" id="KW-1133">Transmembrane helix</keyword>
<dbReference type="EMBL" id="BJYZ01000061">
    <property type="protein sequence ID" value="GEO43077.1"/>
    <property type="molecule type" value="Genomic_DNA"/>
</dbReference>
<reference evidence="3 4" key="1">
    <citation type="submission" date="2019-07" db="EMBL/GenBank/DDBJ databases">
        <title>Whole genome shotgun sequence of Skermanella aerolata NBRC 106429.</title>
        <authorList>
            <person name="Hosoyama A."/>
            <person name="Uohara A."/>
            <person name="Ohji S."/>
            <person name="Ichikawa N."/>
        </authorList>
    </citation>
    <scope>NUCLEOTIDE SEQUENCE [LARGE SCALE GENOMIC DNA]</scope>
    <source>
        <strain evidence="3 4">NBRC 106429</strain>
    </source>
</reference>
<keyword evidence="2" id="KW-0812">Transmembrane</keyword>
<keyword evidence="4" id="KW-1185">Reference proteome</keyword>
<evidence type="ECO:0000256" key="1">
    <source>
        <dbReference type="SAM" id="MobiDB-lite"/>
    </source>
</evidence>
<evidence type="ECO:0000256" key="2">
    <source>
        <dbReference type="SAM" id="Phobius"/>
    </source>
</evidence>
<comment type="caution">
    <text evidence="3">The sequence shown here is derived from an EMBL/GenBank/DDBJ whole genome shotgun (WGS) entry which is preliminary data.</text>
</comment>
<keyword evidence="2" id="KW-0472">Membrane</keyword>
<evidence type="ECO:0000313" key="4">
    <source>
        <dbReference type="Proteomes" id="UP000321523"/>
    </source>
</evidence>
<sequence length="254" mass="27142">MPQPKPSDNRHTPAFSDGETEFPRFKKPVGAMADAAPPAEAPAAFPTSRTAKEQRWPSRFLAGFIVGVLAAGVGVAVVFLVLIGGDLNKTNPPAQPPRREARIVAPDVQGAPLPLPLETPARALPPEWSENAVAAAPAAPAPPPIPAPSATLDQTRLFVHHSSTQPQAAVASDVAGQLRGGGLSVIDIRRISGTISSGSVRYFFPADREAATALAEMLGQIYRGRNDPREFRLLDFTTYTPKPRERTLEIWLPN</sequence>
<dbReference type="AlphaFoldDB" id="A0A512E2Z3"/>
<feature type="compositionally biased region" description="Low complexity" evidence="1">
    <location>
        <begin position="28"/>
        <end position="46"/>
    </location>
</feature>
<proteinExistence type="predicted"/>
<accession>A0A512E2Z3</accession>
<dbReference type="Proteomes" id="UP000321523">
    <property type="component" value="Unassembled WGS sequence"/>
</dbReference>
<dbReference type="OrthoDB" id="7376574at2"/>
<gene>
    <name evidence="3" type="ORF">SAE02_72250</name>
</gene>